<evidence type="ECO:0000313" key="3">
    <source>
        <dbReference type="EMBL" id="RKF30928.1"/>
    </source>
</evidence>
<evidence type="ECO:0000313" key="4">
    <source>
        <dbReference type="Proteomes" id="UP000286402"/>
    </source>
</evidence>
<dbReference type="Gene3D" id="3.40.50.12370">
    <property type="match status" value="1"/>
</dbReference>
<organism evidence="3 4">
    <name type="scientific">Sphingobacterium siyangense</name>
    <dbReference type="NCBI Taxonomy" id="459529"/>
    <lineage>
        <taxon>Bacteria</taxon>
        <taxon>Pseudomonadati</taxon>
        <taxon>Bacteroidota</taxon>
        <taxon>Sphingobacteriia</taxon>
        <taxon>Sphingobacteriales</taxon>
        <taxon>Sphingobacteriaceae</taxon>
        <taxon>Sphingobacterium</taxon>
    </lineage>
</organism>
<dbReference type="InterPro" id="IPR006016">
    <property type="entry name" value="UspA"/>
</dbReference>
<gene>
    <name evidence="3" type="ORF">BCY89_18525</name>
</gene>
<dbReference type="CDD" id="cd00293">
    <property type="entry name" value="USP-like"/>
    <property type="match status" value="1"/>
</dbReference>
<dbReference type="Pfam" id="PF00582">
    <property type="entry name" value="Usp"/>
    <property type="match status" value="1"/>
</dbReference>
<protein>
    <recommendedName>
        <fullName evidence="2">UspA domain-containing protein</fullName>
    </recommendedName>
</protein>
<keyword evidence="4" id="KW-1185">Reference proteome</keyword>
<reference evidence="3 4" key="1">
    <citation type="submission" date="2016-07" db="EMBL/GenBank/DDBJ databases">
        <title>Genome analysis of Sphingobacterium siyangense T12B17.</title>
        <authorList>
            <person name="Xu D."/>
            <person name="Su Y."/>
            <person name="Zheng S."/>
        </authorList>
    </citation>
    <scope>NUCLEOTIDE SEQUENCE [LARGE SCALE GENOMIC DNA]</scope>
    <source>
        <strain evidence="3 4">T12B17</strain>
    </source>
</reference>
<dbReference type="RefSeq" id="WP_120336353.1">
    <property type="nucleotide sequence ID" value="NZ_MCAQ01000029.1"/>
</dbReference>
<dbReference type="EMBL" id="MCAQ01000029">
    <property type="protein sequence ID" value="RKF30928.1"/>
    <property type="molecule type" value="Genomic_DNA"/>
</dbReference>
<dbReference type="AlphaFoldDB" id="A0A420FDB0"/>
<comment type="caution">
    <text evidence="3">The sequence shown here is derived from an EMBL/GenBank/DDBJ whole genome shotgun (WGS) entry which is preliminary data.</text>
</comment>
<dbReference type="PANTHER" id="PTHR46268:SF6">
    <property type="entry name" value="UNIVERSAL STRESS PROTEIN UP12"/>
    <property type="match status" value="1"/>
</dbReference>
<accession>A0A420FDB0</accession>
<evidence type="ECO:0000256" key="1">
    <source>
        <dbReference type="ARBA" id="ARBA00008791"/>
    </source>
</evidence>
<name>A0A420FDB0_9SPHI</name>
<dbReference type="InterPro" id="IPR006015">
    <property type="entry name" value="Universal_stress_UspA"/>
</dbReference>
<comment type="similarity">
    <text evidence="1">Belongs to the universal stress protein A family.</text>
</comment>
<dbReference type="PRINTS" id="PR01438">
    <property type="entry name" value="UNVRSLSTRESS"/>
</dbReference>
<dbReference type="SUPFAM" id="SSF52402">
    <property type="entry name" value="Adenine nucleotide alpha hydrolases-like"/>
    <property type="match status" value="1"/>
</dbReference>
<evidence type="ECO:0000259" key="2">
    <source>
        <dbReference type="Pfam" id="PF00582"/>
    </source>
</evidence>
<proteinExistence type="inferred from homology"/>
<feature type="domain" description="UspA" evidence="2">
    <location>
        <begin position="3"/>
        <end position="142"/>
    </location>
</feature>
<sequence>MDKTILVLTDFSENSWTAIRYAANLAKRFNWTVELLHTYTIPIKDSVHAKMENMFLTPQKEEAEGMLKDWQTRIDDEFADLSCKTVSLLGDLEKTVLNLLQEKEYRFIVMGAKGKGMIQNAVLGSNTFALIKKSPIGVLAVPITFQKFRLQNIGLLSNFKASEYDLLDSFILRVPEKFNLSLLHVTQKYISPKQEDIEDWKQKLSTQFSFNKIDYVEKNAVNRLDYNMPIPRCIDYMVEIEAIDLLLVSYSPKSFFKSIFSRNLTKAIYRNLTVPTFFKRNLY</sequence>
<dbReference type="Proteomes" id="UP000286402">
    <property type="component" value="Unassembled WGS sequence"/>
</dbReference>
<dbReference type="PANTHER" id="PTHR46268">
    <property type="entry name" value="STRESS RESPONSE PROTEIN NHAX"/>
    <property type="match status" value="1"/>
</dbReference>